<keyword evidence="6 14" id="KW-0378">Hydrolase</keyword>
<comment type="subcellular location">
    <subcellularLocation>
        <location evidence="1">Membrane</location>
    </subcellularLocation>
</comment>
<dbReference type="GO" id="GO:0004252">
    <property type="term" value="F:serine-type endopeptidase activity"/>
    <property type="evidence" value="ECO:0007669"/>
    <property type="project" value="UniProtKB-UniRule"/>
</dbReference>
<protein>
    <submittedName>
        <fullName evidence="19">Peptidase S8/S53 domain-containing protein</fullName>
    </submittedName>
</protein>
<evidence type="ECO:0000256" key="1">
    <source>
        <dbReference type="ARBA" id="ARBA00004370"/>
    </source>
</evidence>
<dbReference type="PROSITE" id="PS51892">
    <property type="entry name" value="SUBTILASE"/>
    <property type="match status" value="1"/>
</dbReference>
<feature type="active site" description="Charge relay system" evidence="13 14">
    <location>
        <position position="206"/>
    </location>
</feature>
<keyword evidence="11" id="KW-0865">Zymogen</keyword>
<evidence type="ECO:0000256" key="2">
    <source>
        <dbReference type="ARBA" id="ARBA00005325"/>
    </source>
</evidence>
<keyword evidence="4 16" id="KW-0812">Transmembrane</keyword>
<evidence type="ECO:0000256" key="14">
    <source>
        <dbReference type="PROSITE-ProRule" id="PRU01240"/>
    </source>
</evidence>
<feature type="transmembrane region" description="Helical" evidence="16">
    <location>
        <begin position="680"/>
        <end position="700"/>
    </location>
</feature>
<evidence type="ECO:0000256" key="10">
    <source>
        <dbReference type="ARBA" id="ARBA00023136"/>
    </source>
</evidence>
<feature type="region of interest" description="Disordered" evidence="15">
    <location>
        <begin position="631"/>
        <end position="665"/>
    </location>
</feature>
<keyword evidence="12" id="KW-0325">Glycoprotein</keyword>
<dbReference type="InterPro" id="IPR000209">
    <property type="entry name" value="Peptidase_S8/S53_dom"/>
</dbReference>
<dbReference type="InterPro" id="IPR034182">
    <property type="entry name" value="Kexin/furin"/>
</dbReference>
<evidence type="ECO:0000256" key="12">
    <source>
        <dbReference type="ARBA" id="ARBA00023180"/>
    </source>
</evidence>
<comment type="similarity">
    <text evidence="2">Belongs to the peptidase S8 family. Furin subfamily.</text>
</comment>
<gene>
    <name evidence="19" type="ORF">C2G38_2226146</name>
</gene>
<reference evidence="19 20" key="1">
    <citation type="submission" date="2018-06" db="EMBL/GenBank/DDBJ databases">
        <title>Comparative genomics reveals the genomic features of Rhizophagus irregularis, R. cerebriforme, R. diaphanum and Gigaspora rosea, and their symbiotic lifestyle signature.</title>
        <authorList>
            <person name="Morin E."/>
            <person name="San Clemente H."/>
            <person name="Chen E.C.H."/>
            <person name="De La Providencia I."/>
            <person name="Hainaut M."/>
            <person name="Kuo A."/>
            <person name="Kohler A."/>
            <person name="Murat C."/>
            <person name="Tang N."/>
            <person name="Roy S."/>
            <person name="Loubradou J."/>
            <person name="Henrissat B."/>
            <person name="Grigoriev I.V."/>
            <person name="Corradi N."/>
            <person name="Roux C."/>
            <person name="Martin F.M."/>
        </authorList>
    </citation>
    <scope>NUCLEOTIDE SEQUENCE [LARGE SCALE GENOMIC DNA]</scope>
    <source>
        <strain evidence="19 20">DAOM 194757</strain>
    </source>
</reference>
<keyword evidence="9 16" id="KW-1133">Transmembrane helix</keyword>
<dbReference type="GO" id="GO:0005802">
    <property type="term" value="C:trans-Golgi network"/>
    <property type="evidence" value="ECO:0007669"/>
    <property type="project" value="TreeGrafter"/>
</dbReference>
<organism evidence="19 20">
    <name type="scientific">Gigaspora rosea</name>
    <dbReference type="NCBI Taxonomy" id="44941"/>
    <lineage>
        <taxon>Eukaryota</taxon>
        <taxon>Fungi</taxon>
        <taxon>Fungi incertae sedis</taxon>
        <taxon>Mucoromycota</taxon>
        <taxon>Glomeromycotina</taxon>
        <taxon>Glomeromycetes</taxon>
        <taxon>Diversisporales</taxon>
        <taxon>Gigasporaceae</taxon>
        <taxon>Gigaspora</taxon>
    </lineage>
</organism>
<dbReference type="PROSITE" id="PS51829">
    <property type="entry name" value="P_HOMO_B"/>
    <property type="match status" value="1"/>
</dbReference>
<dbReference type="AlphaFoldDB" id="A0A397U7H7"/>
<dbReference type="EMBL" id="QKWP01002516">
    <property type="protein sequence ID" value="RIB03066.1"/>
    <property type="molecule type" value="Genomic_DNA"/>
</dbReference>
<dbReference type="GO" id="GO:0000139">
    <property type="term" value="C:Golgi membrane"/>
    <property type="evidence" value="ECO:0007669"/>
    <property type="project" value="TreeGrafter"/>
</dbReference>
<feature type="chain" id="PRO_5017435992" evidence="17">
    <location>
        <begin position="26"/>
        <end position="810"/>
    </location>
</feature>
<dbReference type="PROSITE" id="PS00138">
    <property type="entry name" value="SUBTILASE_SER"/>
    <property type="match status" value="1"/>
</dbReference>
<dbReference type="InterPro" id="IPR002884">
    <property type="entry name" value="P_dom"/>
</dbReference>
<keyword evidence="5 17" id="KW-0732">Signal</keyword>
<dbReference type="InterPro" id="IPR036852">
    <property type="entry name" value="Peptidase_S8/S53_dom_sf"/>
</dbReference>
<dbReference type="Gene3D" id="3.40.50.200">
    <property type="entry name" value="Peptidase S8/S53 domain"/>
    <property type="match status" value="1"/>
</dbReference>
<dbReference type="InterPro" id="IPR022398">
    <property type="entry name" value="Peptidase_S8_His-AS"/>
</dbReference>
<dbReference type="PANTHER" id="PTHR42884:SF14">
    <property type="entry name" value="NEUROENDOCRINE CONVERTASE 1"/>
    <property type="match status" value="1"/>
</dbReference>
<keyword evidence="10 16" id="KW-0472">Membrane</keyword>
<feature type="active site" description="Charge relay system" evidence="13 14">
    <location>
        <position position="244"/>
    </location>
</feature>
<dbReference type="SUPFAM" id="SSF52743">
    <property type="entry name" value="Subtilisin-like"/>
    <property type="match status" value="1"/>
</dbReference>
<dbReference type="InterPro" id="IPR023828">
    <property type="entry name" value="Peptidase_S8_Ser-AS"/>
</dbReference>
<name>A0A397U7H7_9GLOM</name>
<dbReference type="GO" id="GO:0016485">
    <property type="term" value="P:protein processing"/>
    <property type="evidence" value="ECO:0007669"/>
    <property type="project" value="TreeGrafter"/>
</dbReference>
<evidence type="ECO:0000256" key="7">
    <source>
        <dbReference type="ARBA" id="ARBA00022825"/>
    </source>
</evidence>
<dbReference type="GO" id="GO:0007323">
    <property type="term" value="P:peptide pheromone maturation"/>
    <property type="evidence" value="ECO:0007669"/>
    <property type="project" value="UniProtKB-ARBA"/>
</dbReference>
<evidence type="ECO:0000313" key="20">
    <source>
        <dbReference type="Proteomes" id="UP000266673"/>
    </source>
</evidence>
<evidence type="ECO:0000313" key="19">
    <source>
        <dbReference type="EMBL" id="RIB03066.1"/>
    </source>
</evidence>
<feature type="domain" description="P/Homo B" evidence="18">
    <location>
        <begin position="491"/>
        <end position="627"/>
    </location>
</feature>
<comment type="caution">
    <text evidence="19">The sequence shown here is derived from an EMBL/GenBank/DDBJ whole genome shotgun (WGS) entry which is preliminary data.</text>
</comment>
<proteinExistence type="inferred from homology"/>
<dbReference type="InterPro" id="IPR015500">
    <property type="entry name" value="Peptidase_S8_subtilisin-rel"/>
</dbReference>
<dbReference type="Pfam" id="PF00082">
    <property type="entry name" value="Peptidase_S8"/>
    <property type="match status" value="1"/>
</dbReference>
<keyword evidence="20" id="KW-1185">Reference proteome</keyword>
<evidence type="ECO:0000256" key="8">
    <source>
        <dbReference type="ARBA" id="ARBA00022837"/>
    </source>
</evidence>
<dbReference type="SUPFAM" id="SSF49785">
    <property type="entry name" value="Galactose-binding domain-like"/>
    <property type="match status" value="1"/>
</dbReference>
<dbReference type="FunFam" id="3.40.50.200:FF:000005">
    <property type="entry name" value="Proprotein convertase subtilisin/kexin type 7"/>
    <property type="match status" value="1"/>
</dbReference>
<dbReference type="PANTHER" id="PTHR42884">
    <property type="entry name" value="PROPROTEIN CONVERTASE SUBTILISIN/KEXIN-RELATED"/>
    <property type="match status" value="1"/>
</dbReference>
<dbReference type="PRINTS" id="PR00723">
    <property type="entry name" value="SUBTILISIN"/>
</dbReference>
<dbReference type="STRING" id="44941.A0A397U7H7"/>
<evidence type="ECO:0000256" key="13">
    <source>
        <dbReference type="PIRSR" id="PIRSR615500-1"/>
    </source>
</evidence>
<evidence type="ECO:0000256" key="11">
    <source>
        <dbReference type="ARBA" id="ARBA00023145"/>
    </source>
</evidence>
<evidence type="ECO:0000256" key="4">
    <source>
        <dbReference type="ARBA" id="ARBA00022692"/>
    </source>
</evidence>
<evidence type="ECO:0000256" key="15">
    <source>
        <dbReference type="SAM" id="MobiDB-lite"/>
    </source>
</evidence>
<dbReference type="Pfam" id="PF01483">
    <property type="entry name" value="P_proprotein"/>
    <property type="match status" value="1"/>
</dbReference>
<dbReference type="InterPro" id="IPR008979">
    <property type="entry name" value="Galactose-bd-like_sf"/>
</dbReference>
<feature type="active site" description="Charge relay system" evidence="13 14">
    <location>
        <position position="416"/>
    </location>
</feature>
<dbReference type="FunFam" id="2.60.120.260:FF:000026">
    <property type="entry name" value="proprotein convertase subtilisin/kexin type 7"/>
    <property type="match status" value="1"/>
</dbReference>
<keyword evidence="7 14" id="KW-0720">Serine protease</keyword>
<dbReference type="Gene3D" id="2.60.120.260">
    <property type="entry name" value="Galactose-binding domain-like"/>
    <property type="match status" value="1"/>
</dbReference>
<dbReference type="OrthoDB" id="300641at2759"/>
<dbReference type="InterPro" id="IPR023827">
    <property type="entry name" value="Peptidase_S8_Asp-AS"/>
</dbReference>
<dbReference type="Proteomes" id="UP000266673">
    <property type="component" value="Unassembled WGS sequence"/>
</dbReference>
<evidence type="ECO:0000256" key="3">
    <source>
        <dbReference type="ARBA" id="ARBA00022670"/>
    </source>
</evidence>
<keyword evidence="3 14" id="KW-0645">Protease</keyword>
<accession>A0A397U7H7</accession>
<dbReference type="CDD" id="cd04059">
    <property type="entry name" value="Peptidases_S8_Protein_convertases_Kexins_Furin-like"/>
    <property type="match status" value="1"/>
</dbReference>
<feature type="signal peptide" evidence="17">
    <location>
        <begin position="1"/>
        <end position="25"/>
    </location>
</feature>
<evidence type="ECO:0000256" key="6">
    <source>
        <dbReference type="ARBA" id="ARBA00022801"/>
    </source>
</evidence>
<keyword evidence="8" id="KW-0106">Calcium</keyword>
<sequence>MAFIWIKPLLLCLLLLLVFIDLSQATSLSTIPKKRNYEEKYYYVIELVDESFVSPQDVEKLLDVQHEGQVGALDNWHVFSTHKSLTARSDSAGEDSQDRVLARYEQLKNLRRSDSSNKKRSASPIDAILSVEKQHLRKRHKRAPPPIPTPITDIDPVTVAASLGITDPGFQYQWHLINPIEHNDINVTGVWEEGITGKGVYAAIVDDGLDANSDDLKDNFFAEGSYDFNDHGKLPLPRLSDDTHGTRCAGEIAAAKNDVCGVGVAPDAKIAGIRILSGQITDVDEAEALNYAFQKNQIYSCSWGPPDDGQSTEAPKGVILQSMIKGIKEGRGGKGSIFVFASGNGGAVDDNCNYDGYTNSIYTVTVGAVDRTHSHPYYAEKCSALLISTYSSGSGSYIYTTDVGKQNCTSMHGGTSAAAPIATGVFSLVLQIRPDLTWRDVQYLAMISAVPFNLHEKEWIRNYAGRLYSHKWGYGKLDAYRIVQNAKTFKNLESQVHKEMPIIVVNKIIPFNDHGIISSINVTQKDLDDVNLARLEHITVTINIDHTRRGDIEVDLISPYGTVSHLGAVRRYDEFKGGLNNWTFMSVIHWDESPVGEWVLQVRDRQNPEHTGTFKDWILKLWGEKIANVLSTNPSPSPSPSPSPTINESPIPTDDDETSTSTSLLPTQSSIALESKSSTWIFAVFGMGIAFIFAGIAYFAKRRCWDKRGRKGRSFFSRDTYDVLQSGEVATGGDVSLPLNKQFMTSRELFDAFGDSSEDDESTQVVFENAYMDEDINDDEKKVDNGSYTEGMIEHRDGGITNDSNNEDHQ</sequence>
<evidence type="ECO:0000259" key="18">
    <source>
        <dbReference type="PROSITE" id="PS51829"/>
    </source>
</evidence>
<evidence type="ECO:0000256" key="5">
    <source>
        <dbReference type="ARBA" id="ARBA00022729"/>
    </source>
</evidence>
<dbReference type="PROSITE" id="PS00137">
    <property type="entry name" value="SUBTILASE_HIS"/>
    <property type="match status" value="1"/>
</dbReference>
<evidence type="ECO:0000256" key="17">
    <source>
        <dbReference type="SAM" id="SignalP"/>
    </source>
</evidence>
<evidence type="ECO:0000256" key="9">
    <source>
        <dbReference type="ARBA" id="ARBA00022989"/>
    </source>
</evidence>
<dbReference type="PROSITE" id="PS00136">
    <property type="entry name" value="SUBTILASE_ASP"/>
    <property type="match status" value="1"/>
</dbReference>
<feature type="region of interest" description="Disordered" evidence="15">
    <location>
        <begin position="778"/>
        <end position="810"/>
    </location>
</feature>
<evidence type="ECO:0000256" key="16">
    <source>
        <dbReference type="SAM" id="Phobius"/>
    </source>
</evidence>